<dbReference type="SUPFAM" id="SSF103481">
    <property type="entry name" value="Multidrug resistance efflux transporter EmrE"/>
    <property type="match status" value="1"/>
</dbReference>
<proteinExistence type="predicted"/>
<keyword evidence="7" id="KW-0448">Lipopolysaccharide biosynthesis</keyword>
<evidence type="ECO:0000256" key="11">
    <source>
        <dbReference type="SAM" id="Phobius"/>
    </source>
</evidence>
<evidence type="ECO:0000313" key="14">
    <source>
        <dbReference type="Proteomes" id="UP000176339"/>
    </source>
</evidence>
<reference evidence="13 14" key="1">
    <citation type="journal article" date="2016" name="Nat. Commun.">
        <title>Thousands of microbial genomes shed light on interconnected biogeochemical processes in an aquifer system.</title>
        <authorList>
            <person name="Anantharaman K."/>
            <person name="Brown C.T."/>
            <person name="Hug L.A."/>
            <person name="Sharon I."/>
            <person name="Castelle C.J."/>
            <person name="Probst A.J."/>
            <person name="Thomas B.C."/>
            <person name="Singh A."/>
            <person name="Wilkins M.J."/>
            <person name="Karaoz U."/>
            <person name="Brodie E.L."/>
            <person name="Williams K.H."/>
            <person name="Hubbard S.S."/>
            <person name="Banfield J.F."/>
        </authorList>
    </citation>
    <scope>NUCLEOTIDE SEQUENCE [LARGE SCALE GENOMIC DNA]</scope>
</reference>
<feature type="transmembrane region" description="Helical" evidence="11">
    <location>
        <begin position="77"/>
        <end position="97"/>
    </location>
</feature>
<evidence type="ECO:0000256" key="8">
    <source>
        <dbReference type="ARBA" id="ARBA00022989"/>
    </source>
</evidence>
<name>A0A1F5NYE0_9BACT</name>
<keyword evidence="5" id="KW-0441">Lipid A biosynthesis</keyword>
<dbReference type="GO" id="GO:0009103">
    <property type="term" value="P:lipopolysaccharide biosynthetic process"/>
    <property type="evidence" value="ECO:0007669"/>
    <property type="project" value="UniProtKB-KW"/>
</dbReference>
<keyword evidence="8 11" id="KW-1133">Transmembrane helix</keyword>
<keyword evidence="2" id="KW-1003">Cell membrane</keyword>
<protein>
    <recommendedName>
        <fullName evidence="12">EamA domain-containing protein</fullName>
    </recommendedName>
</protein>
<evidence type="ECO:0000256" key="4">
    <source>
        <dbReference type="ARBA" id="ARBA00022519"/>
    </source>
</evidence>
<evidence type="ECO:0000256" key="3">
    <source>
        <dbReference type="ARBA" id="ARBA00022516"/>
    </source>
</evidence>
<accession>A0A1F5NYE0</accession>
<evidence type="ECO:0000256" key="7">
    <source>
        <dbReference type="ARBA" id="ARBA00022985"/>
    </source>
</evidence>
<dbReference type="Pfam" id="PF00892">
    <property type="entry name" value="EamA"/>
    <property type="match status" value="1"/>
</dbReference>
<evidence type="ECO:0000256" key="2">
    <source>
        <dbReference type="ARBA" id="ARBA00022475"/>
    </source>
</evidence>
<feature type="transmembrane region" description="Helical" evidence="11">
    <location>
        <begin position="50"/>
        <end position="70"/>
    </location>
</feature>
<evidence type="ECO:0000256" key="1">
    <source>
        <dbReference type="ARBA" id="ARBA00004651"/>
    </source>
</evidence>
<dbReference type="InterPro" id="IPR037185">
    <property type="entry name" value="EmrE-like"/>
</dbReference>
<comment type="subcellular location">
    <subcellularLocation>
        <location evidence="1">Cell membrane</location>
        <topology evidence="1">Multi-pass membrane protein</topology>
    </subcellularLocation>
</comment>
<evidence type="ECO:0000256" key="10">
    <source>
        <dbReference type="ARBA" id="ARBA00023136"/>
    </source>
</evidence>
<sequence>MNSVIYLILLDVLLAATGQLLLKKGMSIMGPVEFGLQNIWPLVLGALKNVYIWIALMCYGLAMLLWMFALSKAKLSAAYPMTALIYVLVVFGSWLFFRESIGVNQMIGTGLVLAGLFFLLKSL</sequence>
<gene>
    <name evidence="13" type="ORF">A2846_03245</name>
</gene>
<dbReference type="EMBL" id="MFEN01000066">
    <property type="protein sequence ID" value="OGE82649.1"/>
    <property type="molecule type" value="Genomic_DNA"/>
</dbReference>
<dbReference type="GO" id="GO:0022857">
    <property type="term" value="F:transmembrane transporter activity"/>
    <property type="evidence" value="ECO:0007669"/>
    <property type="project" value="InterPro"/>
</dbReference>
<evidence type="ECO:0000256" key="6">
    <source>
        <dbReference type="ARBA" id="ARBA00022692"/>
    </source>
</evidence>
<dbReference type="PANTHER" id="PTHR30561">
    <property type="entry name" value="SMR FAMILY PROTON-DEPENDENT DRUG EFFLUX TRANSPORTER SUGE"/>
    <property type="match status" value="1"/>
</dbReference>
<evidence type="ECO:0000256" key="9">
    <source>
        <dbReference type="ARBA" id="ARBA00023098"/>
    </source>
</evidence>
<dbReference type="GO" id="GO:0005886">
    <property type="term" value="C:plasma membrane"/>
    <property type="evidence" value="ECO:0007669"/>
    <property type="project" value="UniProtKB-SubCell"/>
</dbReference>
<keyword evidence="4" id="KW-0997">Cell inner membrane</keyword>
<evidence type="ECO:0000256" key="5">
    <source>
        <dbReference type="ARBA" id="ARBA00022556"/>
    </source>
</evidence>
<dbReference type="InterPro" id="IPR000620">
    <property type="entry name" value="EamA_dom"/>
</dbReference>
<dbReference type="AlphaFoldDB" id="A0A1F5NYE0"/>
<feature type="domain" description="EamA" evidence="12">
    <location>
        <begin position="51"/>
        <end position="120"/>
    </location>
</feature>
<keyword evidence="6 11" id="KW-0812">Transmembrane</keyword>
<comment type="caution">
    <text evidence="13">The sequence shown here is derived from an EMBL/GenBank/DDBJ whole genome shotgun (WGS) entry which is preliminary data.</text>
</comment>
<dbReference type="InterPro" id="IPR000390">
    <property type="entry name" value="Small_drug/metabolite_transptr"/>
</dbReference>
<evidence type="ECO:0000259" key="12">
    <source>
        <dbReference type="Pfam" id="PF00892"/>
    </source>
</evidence>
<evidence type="ECO:0000313" key="13">
    <source>
        <dbReference type="EMBL" id="OGE82649.1"/>
    </source>
</evidence>
<feature type="transmembrane region" description="Helical" evidence="11">
    <location>
        <begin position="103"/>
        <end position="120"/>
    </location>
</feature>
<dbReference type="Gene3D" id="1.10.3730.20">
    <property type="match status" value="1"/>
</dbReference>
<keyword evidence="9" id="KW-0443">Lipid metabolism</keyword>
<dbReference type="Proteomes" id="UP000176339">
    <property type="component" value="Unassembled WGS sequence"/>
</dbReference>
<dbReference type="PANTHER" id="PTHR30561:SF9">
    <property type="entry name" value="4-AMINO-4-DEOXY-L-ARABINOSE-PHOSPHOUNDECAPRENOL FLIPPASE SUBUNIT ARNF-RELATED"/>
    <property type="match status" value="1"/>
</dbReference>
<organism evidence="13 14">
    <name type="scientific">Candidatus Doudnabacteria bacterium RIFCSPHIGHO2_01_FULL_49_9</name>
    <dbReference type="NCBI Taxonomy" id="1817827"/>
    <lineage>
        <taxon>Bacteria</taxon>
        <taxon>Candidatus Doudnaibacteriota</taxon>
    </lineage>
</organism>
<keyword evidence="10 11" id="KW-0472">Membrane</keyword>
<keyword evidence="3" id="KW-0444">Lipid biosynthesis</keyword>